<gene>
    <name evidence="2" type="ORF">FHS25_000253</name>
    <name evidence="3" type="ORF">HFO74_05215</name>
</gene>
<evidence type="ECO:0000313" key="5">
    <source>
        <dbReference type="Proteomes" id="UP000758022"/>
    </source>
</evidence>
<dbReference type="Proteomes" id="UP000542811">
    <property type="component" value="Unassembled WGS sequence"/>
</dbReference>
<evidence type="ECO:0000256" key="1">
    <source>
        <dbReference type="SAM" id="MobiDB-lite"/>
    </source>
</evidence>
<organism evidence="3 5">
    <name type="scientific">Rhizobium laguerreae</name>
    <dbReference type="NCBI Taxonomy" id="1076926"/>
    <lineage>
        <taxon>Bacteria</taxon>
        <taxon>Pseudomonadati</taxon>
        <taxon>Pseudomonadota</taxon>
        <taxon>Alphaproteobacteria</taxon>
        <taxon>Hyphomicrobiales</taxon>
        <taxon>Rhizobiaceae</taxon>
        <taxon>Rhizobium/Agrobacterium group</taxon>
        <taxon>Rhizobium</taxon>
    </lineage>
</organism>
<dbReference type="EMBL" id="JAAXQQ010000002">
    <property type="protein sequence ID" value="MBY3062843.1"/>
    <property type="molecule type" value="Genomic_DNA"/>
</dbReference>
<dbReference type="RefSeq" id="WP_158081415.1">
    <property type="nucleotide sequence ID" value="NZ_JAAXQQ010000002.1"/>
</dbReference>
<feature type="compositionally biased region" description="Basic and acidic residues" evidence="1">
    <location>
        <begin position="81"/>
        <end position="102"/>
    </location>
</feature>
<dbReference type="AlphaFoldDB" id="A0AB35FAA0"/>
<reference evidence="3" key="1">
    <citation type="submission" date="2020-04" db="EMBL/GenBank/DDBJ databases">
        <title>Global-level population genomics supports evidence of horizontal gene transfer on evolution of Rhizobia in Lentils.</title>
        <authorList>
            <person name="Gai Y."/>
            <person name="Cook D."/>
            <person name="Riely B."/>
        </authorList>
    </citation>
    <scope>NUCLEOTIDE SEQUENCE</scope>
    <source>
        <strain evidence="3">TLR9</strain>
    </source>
</reference>
<comment type="caution">
    <text evidence="3">The sequence shown here is derived from an EMBL/GenBank/DDBJ whole genome shotgun (WGS) entry which is preliminary data.</text>
</comment>
<evidence type="ECO:0000313" key="3">
    <source>
        <dbReference type="EMBL" id="MBY3062843.1"/>
    </source>
</evidence>
<keyword evidence="4" id="KW-1185">Reference proteome</keyword>
<dbReference type="EMBL" id="JACHXX010000001">
    <property type="protein sequence ID" value="MBB3159821.1"/>
    <property type="molecule type" value="Genomic_DNA"/>
</dbReference>
<feature type="region of interest" description="Disordered" evidence="1">
    <location>
        <begin position="33"/>
        <end position="102"/>
    </location>
</feature>
<dbReference type="Proteomes" id="UP000758022">
    <property type="component" value="Unassembled WGS sequence"/>
</dbReference>
<evidence type="ECO:0000313" key="2">
    <source>
        <dbReference type="EMBL" id="MBB3159821.1"/>
    </source>
</evidence>
<proteinExistence type="predicted"/>
<accession>A0AB35FAA0</accession>
<evidence type="ECO:0000313" key="4">
    <source>
        <dbReference type="Proteomes" id="UP000542811"/>
    </source>
</evidence>
<sequence>MPPIAAGVKSIPFNEIIRNLEITGLMHGRSVGVSVAQRQQPPTSSHPSIESAALVGDTGGSNQPQETDMRANLSEQKGNILHKDIQLHEHSVLPREEKLATP</sequence>
<protein>
    <submittedName>
        <fullName evidence="3">Uncharacterized protein</fullName>
    </submittedName>
</protein>
<name>A0AB35FAA0_9HYPH</name>
<reference evidence="2 4" key="2">
    <citation type="submission" date="2020-08" db="EMBL/GenBank/DDBJ databases">
        <title>Genomic Encyclopedia of Type Strains, Phase III (KMG-III): the genomes of soil and plant-associated and newly described type strains.</title>
        <authorList>
            <person name="Whitman W."/>
        </authorList>
    </citation>
    <scope>NUCLEOTIDE SEQUENCE [LARGE SCALE GENOMIC DNA]</scope>
    <source>
        <strain evidence="2 4">CECT 8280</strain>
    </source>
</reference>
<feature type="compositionally biased region" description="Polar residues" evidence="1">
    <location>
        <begin position="36"/>
        <end position="48"/>
    </location>
</feature>